<evidence type="ECO:0000313" key="1">
    <source>
        <dbReference type="EMBL" id="CQR73729.1"/>
    </source>
</evidence>
<dbReference type="SUPFAM" id="SSF52242">
    <property type="entry name" value="Cobalamin (vitamin B12)-binding domain"/>
    <property type="match status" value="1"/>
</dbReference>
<sequence>MGTVIELLKEAGLRENVKVIIGGGPISQKFADVIGADGYAPNAVAAVKLIKDLLDIA</sequence>
<dbReference type="GO" id="GO:0031419">
    <property type="term" value="F:cobalamin binding"/>
    <property type="evidence" value="ECO:0007669"/>
    <property type="project" value="InterPro"/>
</dbReference>
<dbReference type="GO" id="GO:0008168">
    <property type="term" value="F:methyltransferase activity"/>
    <property type="evidence" value="ECO:0007669"/>
    <property type="project" value="UniProtKB-KW"/>
</dbReference>
<evidence type="ECO:0000313" key="2">
    <source>
        <dbReference type="Proteomes" id="UP000049855"/>
    </source>
</evidence>
<accession>A0A0U1L314</accession>
<proteinExistence type="predicted"/>
<keyword evidence="1" id="KW-0489">Methyltransferase</keyword>
<name>A0A0U1L314_9FIRM</name>
<dbReference type="Proteomes" id="UP000049855">
    <property type="component" value="Unassembled WGS sequence"/>
</dbReference>
<reference evidence="2" key="1">
    <citation type="submission" date="2015-03" db="EMBL/GenBank/DDBJ databases">
        <authorList>
            <person name="Nijsse Bart"/>
        </authorList>
    </citation>
    <scope>NUCLEOTIDE SEQUENCE [LARGE SCALE GENOMIC DNA]</scope>
</reference>
<keyword evidence="1" id="KW-0808">Transferase</keyword>
<protein>
    <submittedName>
        <fullName evidence="1">Methyltransferase corrinoid protein MMP0829</fullName>
    </submittedName>
</protein>
<dbReference type="EMBL" id="CTRP01000014">
    <property type="protein sequence ID" value="CQR73729.1"/>
    <property type="molecule type" value="Genomic_DNA"/>
</dbReference>
<dbReference type="GO" id="GO:0046872">
    <property type="term" value="F:metal ion binding"/>
    <property type="evidence" value="ECO:0007669"/>
    <property type="project" value="InterPro"/>
</dbReference>
<dbReference type="GO" id="GO:0032259">
    <property type="term" value="P:methylation"/>
    <property type="evidence" value="ECO:0007669"/>
    <property type="project" value="UniProtKB-KW"/>
</dbReference>
<dbReference type="RefSeq" id="WP_236614613.1">
    <property type="nucleotide sequence ID" value="NZ_CTRP01000014.1"/>
</dbReference>
<keyword evidence="2" id="KW-1185">Reference proteome</keyword>
<organism evidence="1 2">
    <name type="scientific">Sporomusa ovata</name>
    <dbReference type="NCBI Taxonomy" id="2378"/>
    <lineage>
        <taxon>Bacteria</taxon>
        <taxon>Bacillati</taxon>
        <taxon>Bacillota</taxon>
        <taxon>Negativicutes</taxon>
        <taxon>Selenomonadales</taxon>
        <taxon>Sporomusaceae</taxon>
        <taxon>Sporomusa</taxon>
    </lineage>
</organism>
<gene>
    <name evidence="1" type="ORF">SpAn4DRAFT_0191</name>
</gene>
<dbReference type="Gene3D" id="3.40.50.280">
    <property type="entry name" value="Cobalamin-binding domain"/>
    <property type="match status" value="1"/>
</dbReference>
<dbReference type="InterPro" id="IPR036724">
    <property type="entry name" value="Cobalamin-bd_sf"/>
</dbReference>
<dbReference type="AlphaFoldDB" id="A0A0U1L314"/>